<reference evidence="1" key="1">
    <citation type="submission" date="2021-07" db="EMBL/GenBank/DDBJ databases">
        <title>Zhongshania sp. CAU 1632 isolated from seawater.</title>
        <authorList>
            <person name="Kim W."/>
        </authorList>
    </citation>
    <scope>NUCLEOTIDE SEQUENCE</scope>
    <source>
        <strain evidence="1">CAU 1632</strain>
    </source>
</reference>
<name>A0ABS6VLP1_9GAMM</name>
<comment type="caution">
    <text evidence="1">The sequence shown here is derived from an EMBL/GenBank/DDBJ whole genome shotgun (WGS) entry which is preliminary data.</text>
</comment>
<evidence type="ECO:0000313" key="1">
    <source>
        <dbReference type="EMBL" id="MBW2939227.1"/>
    </source>
</evidence>
<dbReference type="EMBL" id="JAHWDQ010000001">
    <property type="protein sequence ID" value="MBW2939227.1"/>
    <property type="molecule type" value="Genomic_DNA"/>
</dbReference>
<protein>
    <submittedName>
        <fullName evidence="1">Uncharacterized protein</fullName>
    </submittedName>
</protein>
<keyword evidence="2" id="KW-1185">Reference proteome</keyword>
<dbReference type="Proteomes" id="UP001166291">
    <property type="component" value="Unassembled WGS sequence"/>
</dbReference>
<dbReference type="RefSeq" id="WP_219041501.1">
    <property type="nucleotide sequence ID" value="NZ_JAHWDQ010000001.1"/>
</dbReference>
<accession>A0ABS6VLP1</accession>
<sequence length="108" mass="11961">MLLASYLLGFDNKDSVKHLAVDNILPEQLDCVEMRLFSRGRCDDSVTEVVDLIMLFADAPAPNNIVCLPSLPDNAVKHLLAGKPLQVIDFAHGRKLSLVYPLDQQRCA</sequence>
<organism evidence="1 2">
    <name type="scientific">Zhongshania aquimaris</name>
    <dbReference type="NCBI Taxonomy" id="2857107"/>
    <lineage>
        <taxon>Bacteria</taxon>
        <taxon>Pseudomonadati</taxon>
        <taxon>Pseudomonadota</taxon>
        <taxon>Gammaproteobacteria</taxon>
        <taxon>Cellvibrionales</taxon>
        <taxon>Spongiibacteraceae</taxon>
        <taxon>Zhongshania</taxon>
    </lineage>
</organism>
<proteinExistence type="predicted"/>
<gene>
    <name evidence="1" type="ORF">KXJ70_00430</name>
</gene>
<evidence type="ECO:0000313" key="2">
    <source>
        <dbReference type="Proteomes" id="UP001166291"/>
    </source>
</evidence>